<reference evidence="9 10" key="1">
    <citation type="journal article" date="2009" name="Stand. Genomic Sci.">
        <title>Complete genome sequence of Jonesia denitrificans type strain (Prevot 55134).</title>
        <authorList>
            <person name="Pukall R."/>
            <person name="Gehrich-Schroter G."/>
            <person name="Lapidus A."/>
            <person name="Nolan M."/>
            <person name="Glavina Del Rio T."/>
            <person name="Lucas S."/>
            <person name="Chen F."/>
            <person name="Tice H."/>
            <person name="Pitluck S."/>
            <person name="Cheng J.F."/>
            <person name="Copeland A."/>
            <person name="Saunders E."/>
            <person name="Brettin T."/>
            <person name="Detter J.C."/>
            <person name="Bruce D."/>
            <person name="Goodwin L."/>
            <person name="Pati A."/>
            <person name="Ivanova N."/>
            <person name="Mavromatis K."/>
            <person name="Ovchinnikova G."/>
            <person name="Chen A."/>
            <person name="Palaniappan K."/>
            <person name="Land M."/>
            <person name="Hauser L."/>
            <person name="Chang Y.J."/>
            <person name="Jeffries C.D."/>
            <person name="Chain P."/>
            <person name="Goker M."/>
            <person name="Bristow J."/>
            <person name="Eisen J.A."/>
            <person name="Markowitz V."/>
            <person name="Hugenholtz P."/>
            <person name="Kyrpides N.C."/>
            <person name="Klenk H.P."/>
            <person name="Han C."/>
        </authorList>
    </citation>
    <scope>NUCLEOTIDE SEQUENCE [LARGE SCALE GENOMIC DNA]</scope>
    <source>
        <strain evidence="10">ATCC 14870 / DSM 20603 / BCRC 15368 / CIP 55.134 / JCM 11481 / NBRC 15587 / NCTC 10816 / Prevot 55134</strain>
    </source>
</reference>
<dbReference type="InterPro" id="IPR006330">
    <property type="entry name" value="Ado/ade_deaminase"/>
</dbReference>
<dbReference type="GO" id="GO:0004000">
    <property type="term" value="F:adenosine deaminase activity"/>
    <property type="evidence" value="ECO:0007669"/>
    <property type="project" value="TreeGrafter"/>
</dbReference>
<dbReference type="Gene3D" id="3.20.20.140">
    <property type="entry name" value="Metal-dependent hydrolases"/>
    <property type="match status" value="1"/>
</dbReference>
<organism evidence="9 10">
    <name type="scientific">Jonesia denitrificans (strain ATCC 14870 / DSM 20603 / BCRC 15368 / CIP 55.134 / JCM 11481 / NBRC 15587 / NCTC 10816 / Prevot 55134)</name>
    <name type="common">Listeria denitrificans</name>
    <dbReference type="NCBI Taxonomy" id="471856"/>
    <lineage>
        <taxon>Bacteria</taxon>
        <taxon>Bacillati</taxon>
        <taxon>Actinomycetota</taxon>
        <taxon>Actinomycetes</taxon>
        <taxon>Micrococcales</taxon>
        <taxon>Jonesiaceae</taxon>
        <taxon>Jonesia</taxon>
    </lineage>
</organism>
<keyword evidence="5 9" id="KW-0378">Hydrolase</keyword>
<dbReference type="NCBIfam" id="NF006847">
    <property type="entry name" value="PRK09358.1-2"/>
    <property type="match status" value="1"/>
</dbReference>
<name>C7R2C2_JONDD</name>
<keyword evidence="4" id="KW-0479">Metal-binding</keyword>
<dbReference type="FunFam" id="3.20.20.140:FF:000020">
    <property type="entry name" value="Adenosine deaminase"/>
    <property type="match status" value="1"/>
</dbReference>
<dbReference type="GO" id="GO:0005829">
    <property type="term" value="C:cytosol"/>
    <property type="evidence" value="ECO:0007669"/>
    <property type="project" value="TreeGrafter"/>
</dbReference>
<dbReference type="InterPro" id="IPR001365">
    <property type="entry name" value="A_deaminase_dom"/>
</dbReference>
<keyword evidence="7" id="KW-0546">Nucleotide metabolism</keyword>
<feature type="domain" description="Adenosine deaminase" evidence="8">
    <location>
        <begin position="11"/>
        <end position="349"/>
    </location>
</feature>
<dbReference type="GO" id="GO:0046103">
    <property type="term" value="P:inosine biosynthetic process"/>
    <property type="evidence" value="ECO:0007669"/>
    <property type="project" value="TreeGrafter"/>
</dbReference>
<dbReference type="InterPro" id="IPR032466">
    <property type="entry name" value="Metal_Hydrolase"/>
</dbReference>
<dbReference type="Proteomes" id="UP000000628">
    <property type="component" value="Chromosome"/>
</dbReference>
<dbReference type="OrthoDB" id="9779574at2"/>
<evidence type="ECO:0000313" key="10">
    <source>
        <dbReference type="Proteomes" id="UP000000628"/>
    </source>
</evidence>
<dbReference type="HOGENOM" id="CLU_039228_0_0_11"/>
<dbReference type="PANTHER" id="PTHR11409:SF43">
    <property type="entry name" value="ADENOSINE DEAMINASE"/>
    <property type="match status" value="1"/>
</dbReference>
<dbReference type="GO" id="GO:0043103">
    <property type="term" value="P:hypoxanthine salvage"/>
    <property type="evidence" value="ECO:0007669"/>
    <property type="project" value="TreeGrafter"/>
</dbReference>
<dbReference type="RefSeq" id="WP_015771121.1">
    <property type="nucleotide sequence ID" value="NC_013174.1"/>
</dbReference>
<comment type="similarity">
    <text evidence="2">Belongs to the metallo-dependent hydrolases superfamily. Adenosine and AMP deaminases family.</text>
</comment>
<dbReference type="EMBL" id="CP001706">
    <property type="protein sequence ID" value="ACV08493.1"/>
    <property type="molecule type" value="Genomic_DNA"/>
</dbReference>
<dbReference type="PANTHER" id="PTHR11409">
    <property type="entry name" value="ADENOSINE DEAMINASE"/>
    <property type="match status" value="1"/>
</dbReference>
<evidence type="ECO:0000256" key="3">
    <source>
        <dbReference type="ARBA" id="ARBA00012784"/>
    </source>
</evidence>
<evidence type="ECO:0000256" key="4">
    <source>
        <dbReference type="ARBA" id="ARBA00022723"/>
    </source>
</evidence>
<dbReference type="NCBIfam" id="TIGR01430">
    <property type="entry name" value="aden_deam"/>
    <property type="match status" value="1"/>
</dbReference>
<dbReference type="STRING" id="471856.Jden_0831"/>
<evidence type="ECO:0000256" key="1">
    <source>
        <dbReference type="ARBA" id="ARBA00001947"/>
    </source>
</evidence>
<evidence type="ECO:0000256" key="5">
    <source>
        <dbReference type="ARBA" id="ARBA00022801"/>
    </source>
</evidence>
<dbReference type="KEGG" id="jde:Jden_0831"/>
<proteinExistence type="inferred from homology"/>
<dbReference type="SUPFAM" id="SSF51556">
    <property type="entry name" value="Metallo-dependent hydrolases"/>
    <property type="match status" value="1"/>
</dbReference>
<dbReference type="GO" id="GO:0009117">
    <property type="term" value="P:nucleotide metabolic process"/>
    <property type="evidence" value="ECO:0007669"/>
    <property type="project" value="UniProtKB-KW"/>
</dbReference>
<dbReference type="EC" id="3.5.4.4" evidence="3"/>
<keyword evidence="10" id="KW-1185">Reference proteome</keyword>
<keyword evidence="6" id="KW-0862">Zinc</keyword>
<dbReference type="GO" id="GO:0006154">
    <property type="term" value="P:adenosine catabolic process"/>
    <property type="evidence" value="ECO:0007669"/>
    <property type="project" value="TreeGrafter"/>
</dbReference>
<dbReference type="eggNOG" id="COG1816">
    <property type="taxonomic scope" value="Bacteria"/>
</dbReference>
<evidence type="ECO:0000256" key="7">
    <source>
        <dbReference type="ARBA" id="ARBA00023080"/>
    </source>
</evidence>
<dbReference type="GO" id="GO:0046872">
    <property type="term" value="F:metal ion binding"/>
    <property type="evidence" value="ECO:0007669"/>
    <property type="project" value="UniProtKB-KW"/>
</dbReference>
<dbReference type="Pfam" id="PF00962">
    <property type="entry name" value="A_deaminase"/>
    <property type="match status" value="1"/>
</dbReference>
<sequence length="360" mass="39153">MTWLDELPSLPKVVLHDHLDGGLRPATIIELAAQVGHTLPTTDEKELQQWFVDAANSGSLERYLETFDHTIAVMQTADALTRVAREAVLDLAADGVIYAESRWAPEQHLAGGLSLDDAVRAVQRGLEQGMEEARAGGHDIEVGQLITAMRHADRWEEVADLALRHRDQGAYGFDIAGAEAGFMPDRFPQVWSTLNDAHFPVTIHAGEAAGAESIAQAVGMGHALRVGHGVRIIDDIEGFGTDSPRLGRLAHWVRDNQIALEMCPCSNLQTGAAQSVATHPITGLRDLDFAVTVNTDNRLMSGTSMSHEMRLLATEAGWDVEDFLDATLAAVWSAFIHHDARHALGERVIAGFDPYVNQGE</sequence>
<comment type="cofactor">
    <cofactor evidence="1">
        <name>Zn(2+)</name>
        <dbReference type="ChEBI" id="CHEBI:29105"/>
    </cofactor>
</comment>
<evidence type="ECO:0000256" key="2">
    <source>
        <dbReference type="ARBA" id="ARBA00006676"/>
    </source>
</evidence>
<protein>
    <recommendedName>
        <fullName evidence="3">adenosine deaminase</fullName>
        <ecNumber evidence="3">3.5.4.4</ecNumber>
    </recommendedName>
</protein>
<evidence type="ECO:0000256" key="6">
    <source>
        <dbReference type="ARBA" id="ARBA00022833"/>
    </source>
</evidence>
<accession>C7R2C2</accession>
<dbReference type="AlphaFoldDB" id="C7R2C2"/>
<evidence type="ECO:0000313" key="9">
    <source>
        <dbReference type="EMBL" id="ACV08493.1"/>
    </source>
</evidence>
<evidence type="ECO:0000259" key="8">
    <source>
        <dbReference type="Pfam" id="PF00962"/>
    </source>
</evidence>
<gene>
    <name evidence="9" type="ordered locus">Jden_0831</name>
</gene>